<dbReference type="Gramene" id="TraesROB_scaffold_000017_01G000100.1">
    <property type="protein sequence ID" value="TraesROB_scaffold_000017_01G000100.1"/>
    <property type="gene ID" value="TraesROB_scaffold_000017_01G000100"/>
</dbReference>
<dbReference type="EnsemblPlants" id="TraesCS2B02G278000.1">
    <property type="protein sequence ID" value="TraesCS2B02G278000.1"/>
    <property type="gene ID" value="TraesCS2B02G278000"/>
</dbReference>
<name>A0A3B6C855_WHEAT</name>
<dbReference type="Gramene" id="TraesCS2B02G278000.1">
    <property type="protein sequence ID" value="TraesCS2B02G278000.1"/>
    <property type="gene ID" value="TraesCS2B02G278000"/>
</dbReference>
<reference evidence="1" key="2">
    <citation type="submission" date="2018-10" db="UniProtKB">
        <authorList>
            <consortium name="EnsemblPlants"/>
        </authorList>
    </citation>
    <scope>IDENTIFICATION</scope>
</reference>
<dbReference type="Gramene" id="TraesCS2B03G0720800.1">
    <property type="protein sequence ID" value="TraesCS2B03G0720800.1.CDS"/>
    <property type="gene ID" value="TraesCS2B03G0720800"/>
</dbReference>
<keyword evidence="2" id="KW-1185">Reference proteome</keyword>
<dbReference type="Gramene" id="TraesCLE_scaffold_011688_01G000100.1">
    <property type="protein sequence ID" value="TraesCLE_scaffold_011688_01G000100.1"/>
    <property type="gene ID" value="TraesCLE_scaffold_011688_01G000100"/>
</dbReference>
<protein>
    <submittedName>
        <fullName evidence="1">Uncharacterized protein</fullName>
    </submittedName>
</protein>
<evidence type="ECO:0000313" key="2">
    <source>
        <dbReference type="Proteomes" id="UP000019116"/>
    </source>
</evidence>
<dbReference type="Gramene" id="TraesWEE_scaffold_032302_01G000100.1">
    <property type="protein sequence ID" value="TraesWEE_scaffold_032302_01G000100.1"/>
    <property type="gene ID" value="TraesWEE_scaffold_032302_01G000100"/>
</dbReference>
<dbReference type="AlphaFoldDB" id="A0A3B6C855"/>
<organism evidence="1">
    <name type="scientific">Triticum aestivum</name>
    <name type="common">Wheat</name>
    <dbReference type="NCBI Taxonomy" id="4565"/>
    <lineage>
        <taxon>Eukaryota</taxon>
        <taxon>Viridiplantae</taxon>
        <taxon>Streptophyta</taxon>
        <taxon>Embryophyta</taxon>
        <taxon>Tracheophyta</taxon>
        <taxon>Spermatophyta</taxon>
        <taxon>Magnoliopsida</taxon>
        <taxon>Liliopsida</taxon>
        <taxon>Poales</taxon>
        <taxon>Poaceae</taxon>
        <taxon>BOP clade</taxon>
        <taxon>Pooideae</taxon>
        <taxon>Triticodae</taxon>
        <taxon>Triticeae</taxon>
        <taxon>Triticinae</taxon>
        <taxon>Triticum</taxon>
    </lineage>
</organism>
<reference evidence="1" key="1">
    <citation type="submission" date="2018-08" db="EMBL/GenBank/DDBJ databases">
        <authorList>
            <person name="Rossello M."/>
        </authorList>
    </citation>
    <scope>NUCLEOTIDE SEQUENCE [LARGE SCALE GENOMIC DNA]</scope>
    <source>
        <strain evidence="1">cv. Chinese Spring</strain>
    </source>
</reference>
<evidence type="ECO:0000313" key="1">
    <source>
        <dbReference type="EnsemblPlants" id="TraesCS2B02G278000.1"/>
    </source>
</evidence>
<accession>A0A3B6C855</accession>
<proteinExistence type="predicted"/>
<dbReference type="Proteomes" id="UP000019116">
    <property type="component" value="Chromosome 2B"/>
</dbReference>
<sequence>MCTAATADDLSPMPPSSISLVVSPAPATNTGHCPFCHNGSSTNISVVVLNQFLTRPPRKPCSCMLTPKQFNRGMGFSSTVMTQAAGLHITEWCSLILCELEIP</sequence>
<dbReference type="OrthoDB" id="10523765at2759"/>
<dbReference type="Gramene" id="TraesCAD_scaffold_019951_01G000100.1">
    <property type="protein sequence ID" value="TraesCAD_scaffold_019951_01G000100.1"/>
    <property type="gene ID" value="TraesCAD_scaffold_019951_01G000100"/>
</dbReference>